<protein>
    <submittedName>
        <fullName evidence="1">Uncharacterized protein</fullName>
    </submittedName>
</protein>
<accession>A0ABP0W956</accession>
<reference evidence="1" key="1">
    <citation type="submission" date="2024-02" db="EMBL/GenBank/DDBJ databases">
        <authorList>
            <consortium name="ELIXIR-Norway"/>
            <consortium name="Elixir Norway"/>
        </authorList>
    </citation>
    <scope>NUCLEOTIDE SEQUENCE</scope>
</reference>
<sequence length="82" mass="8899">MMIRRRRSTHLRRVFPCVRELALLAYMRLRLLARVRVSAGIARPRKRSGVVLRAEAGQVGAGLDLAGVLAADNISGTGGTIC</sequence>
<dbReference type="EMBL" id="OZ020110">
    <property type="protein sequence ID" value="CAK9262741.1"/>
    <property type="molecule type" value="Genomic_DNA"/>
</dbReference>
<evidence type="ECO:0000313" key="2">
    <source>
        <dbReference type="Proteomes" id="UP001497444"/>
    </source>
</evidence>
<organism evidence="1 2">
    <name type="scientific">Sphagnum jensenii</name>
    <dbReference type="NCBI Taxonomy" id="128206"/>
    <lineage>
        <taxon>Eukaryota</taxon>
        <taxon>Viridiplantae</taxon>
        <taxon>Streptophyta</taxon>
        <taxon>Embryophyta</taxon>
        <taxon>Bryophyta</taxon>
        <taxon>Sphagnophytina</taxon>
        <taxon>Sphagnopsida</taxon>
        <taxon>Sphagnales</taxon>
        <taxon>Sphagnaceae</taxon>
        <taxon>Sphagnum</taxon>
    </lineage>
</organism>
<proteinExistence type="predicted"/>
<evidence type="ECO:0000313" key="1">
    <source>
        <dbReference type="EMBL" id="CAK9262741.1"/>
    </source>
</evidence>
<name>A0ABP0W956_9BRYO</name>
<gene>
    <name evidence="1" type="ORF">CSSPJE1EN1_LOCUS8219</name>
</gene>
<dbReference type="Proteomes" id="UP001497444">
    <property type="component" value="Chromosome 15"/>
</dbReference>
<keyword evidence="2" id="KW-1185">Reference proteome</keyword>